<feature type="active site" description="Proton acceptor" evidence="2">
    <location>
        <position position="212"/>
    </location>
</feature>
<name>A0AB34QQI7_BACPU</name>
<dbReference type="InterPro" id="IPR036568">
    <property type="entry name" value="GGCT-like_sf"/>
</dbReference>
<evidence type="ECO:0000259" key="3">
    <source>
        <dbReference type="Pfam" id="PF06094"/>
    </source>
</evidence>
<protein>
    <recommendedName>
        <fullName evidence="3">Gamma-glutamylcyclotransferase AIG2-like domain-containing protein</fullName>
    </recommendedName>
</protein>
<keyword evidence="1" id="KW-0456">Lyase</keyword>
<dbReference type="InterPro" id="IPR009288">
    <property type="entry name" value="AIG2-like_dom"/>
</dbReference>
<dbReference type="Proteomes" id="UP000031978">
    <property type="component" value="Unassembled WGS sequence"/>
</dbReference>
<evidence type="ECO:0000313" key="5">
    <source>
        <dbReference type="Proteomes" id="UP000031978"/>
    </source>
</evidence>
<evidence type="ECO:0000313" key="4">
    <source>
        <dbReference type="EMBL" id="KIL12576.1"/>
    </source>
</evidence>
<feature type="domain" description="Gamma-glutamylcyclotransferase AIG2-like" evidence="3">
    <location>
        <begin position="12"/>
        <end position="123"/>
    </location>
</feature>
<dbReference type="Pfam" id="PF06094">
    <property type="entry name" value="GGACT"/>
    <property type="match status" value="1"/>
</dbReference>
<dbReference type="PANTHER" id="PTHR12935:SF0">
    <property type="entry name" value="GAMMA-GLUTAMYLCYCLOTRANSFERASE"/>
    <property type="match status" value="1"/>
</dbReference>
<dbReference type="CDD" id="cd06661">
    <property type="entry name" value="GGCT_like"/>
    <property type="match status" value="2"/>
</dbReference>
<dbReference type="AlphaFoldDB" id="A0AB34QQI7"/>
<dbReference type="InterPro" id="IPR017939">
    <property type="entry name" value="G-Glutamylcylcotransferase"/>
</dbReference>
<dbReference type="EMBL" id="JXCL01000040">
    <property type="protein sequence ID" value="KIL12576.1"/>
    <property type="molecule type" value="Genomic_DNA"/>
</dbReference>
<proteinExistence type="predicted"/>
<evidence type="ECO:0000256" key="2">
    <source>
        <dbReference type="PIRSR" id="PIRSR617939-1"/>
    </source>
</evidence>
<dbReference type="GO" id="GO:0003839">
    <property type="term" value="F:gamma-glutamylcyclotransferase activity"/>
    <property type="evidence" value="ECO:0007669"/>
    <property type="project" value="InterPro"/>
</dbReference>
<dbReference type="Gene3D" id="3.10.490.10">
    <property type="entry name" value="Gamma-glutamyl cyclotransferase-like"/>
    <property type="match status" value="2"/>
</dbReference>
<dbReference type="PANTHER" id="PTHR12935">
    <property type="entry name" value="GAMMA-GLUTAMYLCYCLOTRANSFERASE"/>
    <property type="match status" value="1"/>
</dbReference>
<evidence type="ECO:0000256" key="1">
    <source>
        <dbReference type="ARBA" id="ARBA00023239"/>
    </source>
</evidence>
<reference evidence="4 5" key="1">
    <citation type="submission" date="2014-12" db="EMBL/GenBank/DDBJ databases">
        <title>Draft Genome Sequences of Five Spore-Forming Food Isolates of Bacillus pumilus.</title>
        <authorList>
            <person name="de Jong A."/>
            <person name="van Heel A.J."/>
            <person name="Montalban-Lopez M."/>
            <person name="Krawczyk A.O."/>
            <person name="Berendsen E.M."/>
            <person name="Wells-Bennik M."/>
            <person name="Kuipers O.P."/>
        </authorList>
    </citation>
    <scope>NUCLEOTIDE SEQUENCE [LARGE SCALE GENOMIC DNA]</scope>
    <source>
        <strain evidence="4 5">B4127</strain>
    </source>
</reference>
<dbReference type="Pfam" id="PF13772">
    <property type="entry name" value="AIG2_2"/>
    <property type="match status" value="1"/>
</dbReference>
<sequence length="284" mass="32519">MRGREVMTVKALFVYGTLLQHEEHHEAYMKESRLIAKSAWMNGRIYDTGQGYPACVLAEKGTVYGELYEVTADTLNKIDVLEEGYDKQEINVMTDQGQVAAVTYTLPEQKASALKEIKRGCWKAYKLWQQKPSSFYYFAYGSCMDDARFKLAEVDHHFRQIIGGGVLNGFTTRFTLVRPDGSRADMVEDGGETEGVLYEVPFDAIRYLYKREGVYEGTYRPAFVDVKIGDQIYEDCLTFLVLQKSEEIAPPAHYRSEIEKGADLYLSEAFRRKIRSHMDSLIKP</sequence>
<gene>
    <name evidence="4" type="ORF">B4127_1907</name>
</gene>
<dbReference type="InterPro" id="IPR013024">
    <property type="entry name" value="GGCT-like"/>
</dbReference>
<organism evidence="4 5">
    <name type="scientific">Bacillus pumilus</name>
    <name type="common">Bacillus mesentericus</name>
    <dbReference type="NCBI Taxonomy" id="1408"/>
    <lineage>
        <taxon>Bacteria</taxon>
        <taxon>Bacillati</taxon>
        <taxon>Bacillota</taxon>
        <taxon>Bacilli</taxon>
        <taxon>Bacillales</taxon>
        <taxon>Bacillaceae</taxon>
        <taxon>Bacillus</taxon>
    </lineage>
</organism>
<comment type="caution">
    <text evidence="4">The sequence shown here is derived from an EMBL/GenBank/DDBJ whole genome shotgun (WGS) entry which is preliminary data.</text>
</comment>
<accession>A0AB34QQI7</accession>
<dbReference type="SUPFAM" id="SSF110857">
    <property type="entry name" value="Gamma-glutamyl cyclotransferase-like"/>
    <property type="match status" value="2"/>
</dbReference>